<dbReference type="NCBIfam" id="TIGR00005">
    <property type="entry name" value="rluA_subfam"/>
    <property type="match status" value="1"/>
</dbReference>
<accession>A0A517TX90</accession>
<dbReference type="Gene3D" id="3.10.290.10">
    <property type="entry name" value="RNA-binding S4 domain"/>
    <property type="match status" value="1"/>
</dbReference>
<organism evidence="8 9">
    <name type="scientific">Lacipirellula limnantheis</name>
    <dbReference type="NCBI Taxonomy" id="2528024"/>
    <lineage>
        <taxon>Bacteria</taxon>
        <taxon>Pseudomonadati</taxon>
        <taxon>Planctomycetota</taxon>
        <taxon>Planctomycetia</taxon>
        <taxon>Pirellulales</taxon>
        <taxon>Lacipirellulaceae</taxon>
        <taxon>Lacipirellula</taxon>
    </lineage>
</organism>
<dbReference type="PROSITE" id="PS50889">
    <property type="entry name" value="S4"/>
    <property type="match status" value="1"/>
</dbReference>
<dbReference type="InterPro" id="IPR006224">
    <property type="entry name" value="PsdUridine_synth_RluA-like_CS"/>
</dbReference>
<comment type="function">
    <text evidence="5">Responsible for synthesis of pseudouridine from uracil.</text>
</comment>
<dbReference type="GO" id="GO:0000455">
    <property type="term" value="P:enzyme-directed rRNA pseudouridine synthesis"/>
    <property type="evidence" value="ECO:0007669"/>
    <property type="project" value="UniProtKB-ARBA"/>
</dbReference>
<evidence type="ECO:0000313" key="9">
    <source>
        <dbReference type="Proteomes" id="UP000317909"/>
    </source>
</evidence>
<dbReference type="KEGG" id="llh:I41_21780"/>
<dbReference type="GO" id="GO:0120159">
    <property type="term" value="F:rRNA pseudouridine synthase activity"/>
    <property type="evidence" value="ECO:0007669"/>
    <property type="project" value="UniProtKB-ARBA"/>
</dbReference>
<dbReference type="InterPro" id="IPR020103">
    <property type="entry name" value="PsdUridine_synth_cat_dom_sf"/>
</dbReference>
<feature type="domain" description="RNA-binding S4" evidence="7">
    <location>
        <begin position="37"/>
        <end position="96"/>
    </location>
</feature>
<dbReference type="AlphaFoldDB" id="A0A517TX90"/>
<dbReference type="InterPro" id="IPR002942">
    <property type="entry name" value="S4_RNA-bd"/>
</dbReference>
<dbReference type="EMBL" id="CP036339">
    <property type="protein sequence ID" value="QDT72990.1"/>
    <property type="molecule type" value="Genomic_DNA"/>
</dbReference>
<dbReference type="Gene3D" id="3.30.2350.10">
    <property type="entry name" value="Pseudouridine synthase"/>
    <property type="match status" value="1"/>
</dbReference>
<dbReference type="SUPFAM" id="SSF55120">
    <property type="entry name" value="Pseudouridine synthase"/>
    <property type="match status" value="1"/>
</dbReference>
<dbReference type="InterPro" id="IPR050188">
    <property type="entry name" value="RluA_PseudoU_synthase"/>
</dbReference>
<dbReference type="PANTHER" id="PTHR21600:SF44">
    <property type="entry name" value="RIBOSOMAL LARGE SUBUNIT PSEUDOURIDINE SYNTHASE D"/>
    <property type="match status" value="1"/>
</dbReference>
<dbReference type="OrthoDB" id="9784108at2"/>
<evidence type="ECO:0000259" key="7">
    <source>
        <dbReference type="SMART" id="SM00363"/>
    </source>
</evidence>
<dbReference type="Pfam" id="PF01479">
    <property type="entry name" value="S4"/>
    <property type="match status" value="1"/>
</dbReference>
<dbReference type="CDD" id="cd00165">
    <property type="entry name" value="S4"/>
    <property type="match status" value="1"/>
</dbReference>
<dbReference type="EC" id="5.4.99.-" evidence="5"/>
<evidence type="ECO:0000256" key="6">
    <source>
        <dbReference type="SAM" id="MobiDB-lite"/>
    </source>
</evidence>
<dbReference type="Proteomes" id="UP000317909">
    <property type="component" value="Chromosome"/>
</dbReference>
<feature type="active site" evidence="3">
    <location>
        <position position="160"/>
    </location>
</feature>
<dbReference type="InterPro" id="IPR006225">
    <property type="entry name" value="PsdUridine_synth_RluC/D"/>
</dbReference>
<dbReference type="InterPro" id="IPR036986">
    <property type="entry name" value="S4_RNA-bd_sf"/>
</dbReference>
<evidence type="ECO:0000256" key="2">
    <source>
        <dbReference type="ARBA" id="ARBA00023235"/>
    </source>
</evidence>
<dbReference type="RefSeq" id="WP_145432495.1">
    <property type="nucleotide sequence ID" value="NZ_CP036339.1"/>
</dbReference>
<sequence length="353" mass="38614">MSSVEGDPWDDEIAPPGAPIELPELFSLVVDDDAAGQRLDAYLAASISGVSRARIRRAIDGGLATVDGSQQKASHRLSPGDRVEVRVPKSVDAPLPEPIPLDVLYEDDAIAVVNKPAGMVVHPAKGHWAGTLVAALVHRFDQQLSGVGGQVRPGIVHRLDRETSGVIVIAKHDAAHEDLARQFHDRLVQKEYIAIVSGRLDRDADRVDEPIGHHPTHREKMAVRPDHPDSRPAETFFEVMERFPGFALVRARPKTGRTHQIRVHLAHLRCPVLCDKQYGSRSRITLGEMRQVTRQKRLGGDAPDEKVLLTRHALHAHRLSFAHPATGEPMTMEAPLPADMAGVLGMLRSGGQS</sequence>
<evidence type="ECO:0000256" key="3">
    <source>
        <dbReference type="PIRSR" id="PIRSR606225-1"/>
    </source>
</evidence>
<name>A0A517TX90_9BACT</name>
<gene>
    <name evidence="8" type="ORF">I41_21780</name>
</gene>
<proteinExistence type="inferred from homology"/>
<reference evidence="8 9" key="1">
    <citation type="submission" date="2019-02" db="EMBL/GenBank/DDBJ databases">
        <title>Deep-cultivation of Planctomycetes and their phenomic and genomic characterization uncovers novel biology.</title>
        <authorList>
            <person name="Wiegand S."/>
            <person name="Jogler M."/>
            <person name="Boedeker C."/>
            <person name="Pinto D."/>
            <person name="Vollmers J."/>
            <person name="Rivas-Marin E."/>
            <person name="Kohn T."/>
            <person name="Peeters S.H."/>
            <person name="Heuer A."/>
            <person name="Rast P."/>
            <person name="Oberbeckmann S."/>
            <person name="Bunk B."/>
            <person name="Jeske O."/>
            <person name="Meyerdierks A."/>
            <person name="Storesund J.E."/>
            <person name="Kallscheuer N."/>
            <person name="Luecker S."/>
            <person name="Lage O.M."/>
            <person name="Pohl T."/>
            <person name="Merkel B.J."/>
            <person name="Hornburger P."/>
            <person name="Mueller R.-W."/>
            <person name="Bruemmer F."/>
            <person name="Labrenz M."/>
            <person name="Spormann A.M."/>
            <person name="Op den Camp H."/>
            <person name="Overmann J."/>
            <person name="Amann R."/>
            <person name="Jetten M.S.M."/>
            <person name="Mascher T."/>
            <person name="Medema M.H."/>
            <person name="Devos D.P."/>
            <person name="Kaster A.-K."/>
            <person name="Ovreas L."/>
            <person name="Rohde M."/>
            <person name="Galperin M.Y."/>
            <person name="Jogler C."/>
        </authorList>
    </citation>
    <scope>NUCLEOTIDE SEQUENCE [LARGE SCALE GENOMIC DNA]</scope>
    <source>
        <strain evidence="8 9">I41</strain>
    </source>
</reference>
<dbReference type="GO" id="GO:0003723">
    <property type="term" value="F:RNA binding"/>
    <property type="evidence" value="ECO:0007669"/>
    <property type="project" value="UniProtKB-KW"/>
</dbReference>
<dbReference type="CDD" id="cd02869">
    <property type="entry name" value="PseudoU_synth_RluA_like"/>
    <property type="match status" value="1"/>
</dbReference>
<dbReference type="SUPFAM" id="SSF55174">
    <property type="entry name" value="Alpha-L RNA-binding motif"/>
    <property type="match status" value="1"/>
</dbReference>
<dbReference type="PROSITE" id="PS01129">
    <property type="entry name" value="PSI_RLU"/>
    <property type="match status" value="1"/>
</dbReference>
<dbReference type="SMART" id="SM00363">
    <property type="entry name" value="S4"/>
    <property type="match status" value="1"/>
</dbReference>
<keyword evidence="9" id="KW-1185">Reference proteome</keyword>
<evidence type="ECO:0000256" key="1">
    <source>
        <dbReference type="ARBA" id="ARBA00010876"/>
    </source>
</evidence>
<keyword evidence="2 5" id="KW-0413">Isomerase</keyword>
<protein>
    <recommendedName>
        <fullName evidence="5">Pseudouridine synthase</fullName>
        <ecNumber evidence="5">5.4.99.-</ecNumber>
    </recommendedName>
</protein>
<dbReference type="InterPro" id="IPR006145">
    <property type="entry name" value="PsdUridine_synth_RsuA/RluA"/>
</dbReference>
<comment type="similarity">
    <text evidence="1 5">Belongs to the pseudouridine synthase RluA family.</text>
</comment>
<keyword evidence="4" id="KW-0694">RNA-binding</keyword>
<comment type="catalytic activity">
    <reaction evidence="5">
        <text>a uridine in RNA = a pseudouridine in RNA</text>
        <dbReference type="Rhea" id="RHEA:48348"/>
        <dbReference type="Rhea" id="RHEA-COMP:12068"/>
        <dbReference type="Rhea" id="RHEA-COMP:12069"/>
        <dbReference type="ChEBI" id="CHEBI:65314"/>
        <dbReference type="ChEBI" id="CHEBI:65315"/>
    </reaction>
</comment>
<evidence type="ECO:0000256" key="5">
    <source>
        <dbReference type="RuleBase" id="RU362028"/>
    </source>
</evidence>
<dbReference type="PANTHER" id="PTHR21600">
    <property type="entry name" value="MITOCHONDRIAL RNA PSEUDOURIDINE SYNTHASE"/>
    <property type="match status" value="1"/>
</dbReference>
<evidence type="ECO:0000256" key="4">
    <source>
        <dbReference type="PROSITE-ProRule" id="PRU00182"/>
    </source>
</evidence>
<dbReference type="Pfam" id="PF00849">
    <property type="entry name" value="PseudoU_synth_2"/>
    <property type="match status" value="1"/>
</dbReference>
<evidence type="ECO:0000313" key="8">
    <source>
        <dbReference type="EMBL" id="QDT72990.1"/>
    </source>
</evidence>
<feature type="region of interest" description="Disordered" evidence="6">
    <location>
        <begin position="206"/>
        <end position="228"/>
    </location>
</feature>